<sequence>MKCCISRVFSQYSIAVGSTGSLGFQVIVHMSVDVKGWKEE</sequence>
<evidence type="ECO:0000313" key="1">
    <source>
        <dbReference type="EMBL" id="MDR4327423.1"/>
    </source>
</evidence>
<name>A0A2A8GXE8_9BACI</name>
<dbReference type="Gene3D" id="3.40.50.1100">
    <property type="match status" value="1"/>
</dbReference>
<proteinExistence type="predicted"/>
<dbReference type="InterPro" id="IPR036052">
    <property type="entry name" value="TrpB-like_PALP_sf"/>
</dbReference>
<reference evidence="2 3" key="1">
    <citation type="submission" date="2017-09" db="EMBL/GenBank/DDBJ databases">
        <title>Large-scale bioinformatics analysis of Bacillus genomes uncovers conserved roles of natural products in bacterial physiology.</title>
        <authorList>
            <consortium name="Agbiome Team Llc"/>
            <person name="Bleich R.M."/>
            <person name="Grubbs K.J."/>
            <person name="Santa Maria K.C."/>
            <person name="Allen S.E."/>
            <person name="Farag S."/>
            <person name="Shank E.A."/>
            <person name="Bowers A."/>
        </authorList>
    </citation>
    <scope>NUCLEOTIDE SEQUENCE [LARGE SCALE GENOMIC DNA]</scope>
    <source>
        <strain evidence="2 3">AFS037265</strain>
    </source>
</reference>
<evidence type="ECO:0000313" key="3">
    <source>
        <dbReference type="Proteomes" id="UP000221918"/>
    </source>
</evidence>
<dbReference type="RefSeq" id="WP_003198421.1">
    <property type="nucleotide sequence ID" value="NZ_JANIOB010000005.1"/>
</dbReference>
<evidence type="ECO:0000313" key="4">
    <source>
        <dbReference type="Proteomes" id="UP001248134"/>
    </source>
</evidence>
<organism evidence="1 4">
    <name type="scientific">Bacillus pseudomycoides</name>
    <dbReference type="NCBI Taxonomy" id="64104"/>
    <lineage>
        <taxon>Bacteria</taxon>
        <taxon>Bacillati</taxon>
        <taxon>Bacillota</taxon>
        <taxon>Bacilli</taxon>
        <taxon>Bacillales</taxon>
        <taxon>Bacillaceae</taxon>
        <taxon>Bacillus</taxon>
        <taxon>Bacillus cereus group</taxon>
    </lineage>
</organism>
<gene>
    <name evidence="2" type="ORF">COF81_26615</name>
    <name evidence="1" type="ORF">FOS08_16240</name>
</gene>
<evidence type="ECO:0000313" key="2">
    <source>
        <dbReference type="EMBL" id="PHE88031.1"/>
    </source>
</evidence>
<dbReference type="GeneID" id="34215256"/>
<reference evidence="1" key="2">
    <citation type="submission" date="2019-07" db="EMBL/GenBank/DDBJ databases">
        <title>Phylogenomic Reclassification of ATCC Bacillus Strains and Various Taxa within the Genus Bacillus.</title>
        <authorList>
            <person name="Riojas M.A."/>
            <person name="Frank A.M."/>
            <person name="Fenn S.L."/>
            <person name="King S.P."/>
            <person name="Brower S.M."/>
            <person name="Hazbon M.H."/>
        </authorList>
    </citation>
    <scope>NUCLEOTIDE SEQUENCE</scope>
    <source>
        <strain evidence="1">NR-12239</strain>
    </source>
</reference>
<dbReference type="KEGG" id="bmyc:DJ92_39"/>
<dbReference type="EMBL" id="VLYX01000016">
    <property type="protein sequence ID" value="MDR4327423.1"/>
    <property type="molecule type" value="Genomic_DNA"/>
</dbReference>
<accession>A0A2A8GXE8</accession>
<accession>C3AMH8</accession>
<dbReference type="Proteomes" id="UP001248134">
    <property type="component" value="Unassembled WGS sequence"/>
</dbReference>
<protein>
    <submittedName>
        <fullName evidence="1">Serine dehydratase</fullName>
    </submittedName>
</protein>
<dbReference type="EMBL" id="NUTL01000156">
    <property type="protein sequence ID" value="PHE88031.1"/>
    <property type="molecule type" value="Genomic_DNA"/>
</dbReference>
<dbReference type="Proteomes" id="UP000221918">
    <property type="component" value="Unassembled WGS sequence"/>
</dbReference>
<dbReference type="AlphaFoldDB" id="A0A2A8GXE8"/>
<dbReference type="GO" id="GO:1901605">
    <property type="term" value="P:alpha-amino acid metabolic process"/>
    <property type="evidence" value="ECO:0007669"/>
    <property type="project" value="UniProtKB-ARBA"/>
</dbReference>
<comment type="caution">
    <text evidence="1">The sequence shown here is derived from an EMBL/GenBank/DDBJ whole genome shotgun (WGS) entry which is preliminary data.</text>
</comment>